<dbReference type="InterPro" id="IPR021731">
    <property type="entry name" value="AMIN_dom"/>
</dbReference>
<comment type="caution">
    <text evidence="9">The sequence shown here is derived from an EMBL/GenBank/DDBJ whole genome shotgun (WGS) entry which is preliminary data.</text>
</comment>
<feature type="domain" description="Secretin/TonB short N-terminal" evidence="7">
    <location>
        <begin position="275"/>
        <end position="313"/>
    </location>
</feature>
<evidence type="ECO:0000259" key="6">
    <source>
        <dbReference type="Pfam" id="PF00263"/>
    </source>
</evidence>
<dbReference type="PANTHER" id="PTHR30332:SF17">
    <property type="entry name" value="TYPE IV PILIATION SYSTEM PROTEIN DR_0774-RELATED"/>
    <property type="match status" value="1"/>
</dbReference>
<evidence type="ECO:0000256" key="5">
    <source>
        <dbReference type="SAM" id="SignalP"/>
    </source>
</evidence>
<evidence type="ECO:0000256" key="2">
    <source>
        <dbReference type="ARBA" id="ARBA00023136"/>
    </source>
</evidence>
<dbReference type="AlphaFoldDB" id="A0A6M0RK33"/>
<evidence type="ECO:0000259" key="8">
    <source>
        <dbReference type="Pfam" id="PF11741"/>
    </source>
</evidence>
<evidence type="ECO:0000259" key="7">
    <source>
        <dbReference type="Pfam" id="PF07660"/>
    </source>
</evidence>
<dbReference type="InterPro" id="IPR050810">
    <property type="entry name" value="Bact_Secretion_Sys_Channel"/>
</dbReference>
<dbReference type="Pfam" id="PF11741">
    <property type="entry name" value="AMIN"/>
    <property type="match status" value="1"/>
</dbReference>
<reference evidence="9 10" key="1">
    <citation type="journal article" date="2020" name="Microb. Ecol.">
        <title>Ecogenomics of the Marine Benthic Filamentous Cyanobacterium Adonisia.</title>
        <authorList>
            <person name="Walter J.M."/>
            <person name="Coutinho F.H."/>
            <person name="Leomil L."/>
            <person name="Hargreaves P.I."/>
            <person name="Campeao M.E."/>
            <person name="Vieira V.V."/>
            <person name="Silva B.S."/>
            <person name="Fistarol G.O."/>
            <person name="Salomon P.S."/>
            <person name="Sawabe T."/>
            <person name="Mino S."/>
            <person name="Hosokawa M."/>
            <person name="Miyashita H."/>
            <person name="Maruyama F."/>
            <person name="van Verk M.C."/>
            <person name="Dutilh B.E."/>
            <person name="Thompson C.C."/>
            <person name="Thompson F.L."/>
        </authorList>
    </citation>
    <scope>NUCLEOTIDE SEQUENCE [LARGE SCALE GENOMIC DNA]</scope>
    <source>
        <strain evidence="9 10">CCMR0081</strain>
    </source>
</reference>
<keyword evidence="10" id="KW-1185">Reference proteome</keyword>
<protein>
    <submittedName>
        <fullName evidence="9">AMIN domain-containing protein</fullName>
    </submittedName>
</protein>
<evidence type="ECO:0000313" key="9">
    <source>
        <dbReference type="EMBL" id="NEZ56574.1"/>
    </source>
</evidence>
<dbReference type="Pfam" id="PF07660">
    <property type="entry name" value="STN"/>
    <property type="match status" value="1"/>
</dbReference>
<accession>A0A6M0RK33</accession>
<keyword evidence="5" id="KW-0732">Signal</keyword>
<dbReference type="Proteomes" id="UP000481033">
    <property type="component" value="Unassembled WGS sequence"/>
</dbReference>
<evidence type="ECO:0000256" key="1">
    <source>
        <dbReference type="ARBA" id="ARBA00022448"/>
    </source>
</evidence>
<name>A0A6M0RK33_9CYAN</name>
<sequence length="686" mass="73743">MKRFFKLGSLIAGGAISVLTAQSAEAAATAIQDVELNVTKTGMELLLSTKGGDTPQIFAVNRDNVLQADITNAQLTLPSSKAYTKQNPASTIKSIQLETLNDNTVRLTIKGNDTAPVADLQKIDGQGLLVSLDTRPNAIPKPTELPESIETVTDETLLPTHIAQADTDTPETDTPDILVPNPEVIIDGEVVPTPSVNVAPPFLPQAVPPPVGDISVSEINSGLDVIDLGTAERVPRLVLRDATAREALSLLARAAGLNLAFTEAGADGEGAAEAETKVTLDIEDEPVQNVFNYVLQISGLEANRVGRTIFVGPRLPQAARNVNIRSVRLNQVDVATAINFLVFMGAESAFTDQQEITEVVATTDVGEVEEVERTELETEVEILRAEYEDSAPLLRGLEVIGDERTSSVTLVGTPRQIEIATAQLVQLDLRRRQVAVNVRVIDVDLSAIEEVDTSLSFRAGDFGFEVDNGNASFGIRNLAQLATSFFLDIDAQIRNGHAKIITDPTLIVQEGQDAAITLVEQVVSSITVNFTNTDPPRQTNTVNFEDVGLTLQILIDRIDDNGFVNMTVAPSISSPLADIDLGGDQGLVTPISTRALSSGQIRVRDGQTLLLSGIIQETDRVTVSKVPILGDLPLIGALFRDTQNEDERRELIVLVTPQILDDSDESVFGYSYTPGEDVRELLGEDE</sequence>
<feature type="domain" description="AMIN" evidence="8">
    <location>
        <begin position="34"/>
        <end position="130"/>
    </location>
</feature>
<evidence type="ECO:0000256" key="3">
    <source>
        <dbReference type="ARBA" id="ARBA00023237"/>
    </source>
</evidence>
<organism evidence="9 10">
    <name type="scientific">Adonisia turfae CCMR0081</name>
    <dbReference type="NCBI Taxonomy" id="2292702"/>
    <lineage>
        <taxon>Bacteria</taxon>
        <taxon>Bacillati</taxon>
        <taxon>Cyanobacteriota</taxon>
        <taxon>Adonisia</taxon>
        <taxon>Adonisia turfae</taxon>
    </lineage>
</organism>
<dbReference type="PRINTS" id="PR00811">
    <property type="entry name" value="BCTERIALGSPD"/>
</dbReference>
<feature type="signal peptide" evidence="5">
    <location>
        <begin position="1"/>
        <end position="26"/>
    </location>
</feature>
<keyword evidence="3" id="KW-0998">Cell outer membrane</keyword>
<evidence type="ECO:0000256" key="4">
    <source>
        <dbReference type="RuleBase" id="RU004003"/>
    </source>
</evidence>
<gene>
    <name evidence="9" type="ORF">DXZ20_12975</name>
</gene>
<dbReference type="GO" id="GO:0015627">
    <property type="term" value="C:type II protein secretion system complex"/>
    <property type="evidence" value="ECO:0007669"/>
    <property type="project" value="TreeGrafter"/>
</dbReference>
<dbReference type="PANTHER" id="PTHR30332">
    <property type="entry name" value="PROBABLE GENERAL SECRETION PATHWAY PROTEIN D"/>
    <property type="match status" value="1"/>
</dbReference>
<dbReference type="InterPro" id="IPR001775">
    <property type="entry name" value="GspD/PilQ"/>
</dbReference>
<keyword evidence="2" id="KW-0472">Membrane</keyword>
<proteinExistence type="inferred from homology"/>
<feature type="domain" description="Type II/III secretion system secretin-like" evidence="6">
    <location>
        <begin position="493"/>
        <end position="660"/>
    </location>
</feature>
<dbReference type="InterPro" id="IPR011662">
    <property type="entry name" value="Secretin/TonB_short_N"/>
</dbReference>
<dbReference type="EMBL" id="QXHD01000004">
    <property type="protein sequence ID" value="NEZ56574.1"/>
    <property type="molecule type" value="Genomic_DNA"/>
</dbReference>
<dbReference type="GO" id="GO:0019867">
    <property type="term" value="C:outer membrane"/>
    <property type="evidence" value="ECO:0007669"/>
    <property type="project" value="InterPro"/>
</dbReference>
<dbReference type="GO" id="GO:0009306">
    <property type="term" value="P:protein secretion"/>
    <property type="evidence" value="ECO:0007669"/>
    <property type="project" value="InterPro"/>
</dbReference>
<dbReference type="Pfam" id="PF00263">
    <property type="entry name" value="Secretin"/>
    <property type="match status" value="1"/>
</dbReference>
<dbReference type="InterPro" id="IPR004846">
    <property type="entry name" value="T2SS/T3SS_dom"/>
</dbReference>
<dbReference type="RefSeq" id="WP_163698579.1">
    <property type="nucleotide sequence ID" value="NZ_QXHD01000004.1"/>
</dbReference>
<keyword evidence="1" id="KW-0813">Transport</keyword>
<evidence type="ECO:0000313" key="10">
    <source>
        <dbReference type="Proteomes" id="UP000481033"/>
    </source>
</evidence>
<comment type="similarity">
    <text evidence="4">Belongs to the bacterial secretin family.</text>
</comment>
<feature type="chain" id="PRO_5026743520" evidence="5">
    <location>
        <begin position="27"/>
        <end position="686"/>
    </location>
</feature>